<keyword evidence="5" id="KW-0862">Zinc</keyword>
<dbReference type="Proteomes" id="UP000631535">
    <property type="component" value="Unassembled WGS sequence"/>
</dbReference>
<comment type="similarity">
    <text evidence="2">In the N-terminal section; belongs to the transposase 2 family.</text>
</comment>
<dbReference type="PANTHER" id="PTHR30405:SF25">
    <property type="entry name" value="RNA-GUIDED DNA ENDONUCLEASE INSQ-RELATED"/>
    <property type="match status" value="1"/>
</dbReference>
<keyword evidence="4" id="KW-0479">Metal-binding</keyword>
<evidence type="ECO:0000256" key="1">
    <source>
        <dbReference type="ARBA" id="ARBA00008761"/>
    </source>
</evidence>
<evidence type="ECO:0000256" key="3">
    <source>
        <dbReference type="ARBA" id="ARBA00022578"/>
    </source>
</evidence>
<protein>
    <submittedName>
        <fullName evidence="12">Transposase</fullName>
    </submittedName>
</protein>
<feature type="domain" description="Transposase putative helix-turn-helix" evidence="11">
    <location>
        <begin position="1"/>
        <end position="43"/>
    </location>
</feature>
<comment type="similarity">
    <text evidence="1">In the C-terminal section; belongs to the transposase 35 family.</text>
</comment>
<dbReference type="Pfam" id="PF01385">
    <property type="entry name" value="OrfB_IS605"/>
    <property type="match status" value="1"/>
</dbReference>
<keyword evidence="6" id="KW-0238">DNA-binding</keyword>
<dbReference type="EMBL" id="BMMP01000004">
    <property type="protein sequence ID" value="GGO46126.1"/>
    <property type="molecule type" value="Genomic_DNA"/>
</dbReference>
<dbReference type="Pfam" id="PF12323">
    <property type="entry name" value="HTH_OrfB_IS605"/>
    <property type="match status" value="1"/>
</dbReference>
<dbReference type="InterPro" id="IPR010095">
    <property type="entry name" value="Cas12f1-like_TNB"/>
</dbReference>
<evidence type="ECO:0000256" key="2">
    <source>
        <dbReference type="ARBA" id="ARBA00011044"/>
    </source>
</evidence>
<keyword evidence="13" id="KW-1185">Reference proteome</keyword>
<reference evidence="13" key="1">
    <citation type="journal article" date="2019" name="Int. J. Syst. Evol. Microbiol.">
        <title>The Global Catalogue of Microorganisms (GCM) 10K type strain sequencing project: providing services to taxonomists for standard genome sequencing and annotation.</title>
        <authorList>
            <consortium name="The Broad Institute Genomics Platform"/>
            <consortium name="The Broad Institute Genome Sequencing Center for Infectious Disease"/>
            <person name="Wu L."/>
            <person name="Ma J."/>
        </authorList>
    </citation>
    <scope>NUCLEOTIDE SEQUENCE [LARGE SCALE GENOMIC DNA]</scope>
    <source>
        <strain evidence="13">CGMCC 4.7178</strain>
    </source>
</reference>
<comment type="caution">
    <text evidence="12">The sequence shown here is derived from an EMBL/GenBank/DDBJ whole genome shotgun (WGS) entry which is preliminary data.</text>
</comment>
<evidence type="ECO:0000256" key="8">
    <source>
        <dbReference type="SAM" id="MobiDB-lite"/>
    </source>
</evidence>
<proteinExistence type="inferred from homology"/>
<feature type="domain" description="Probable transposase IS891/IS1136/IS1341" evidence="9">
    <location>
        <begin position="169"/>
        <end position="283"/>
    </location>
</feature>
<evidence type="ECO:0000256" key="5">
    <source>
        <dbReference type="ARBA" id="ARBA00022833"/>
    </source>
</evidence>
<dbReference type="Pfam" id="PF07282">
    <property type="entry name" value="Cas12f1-like_TNB"/>
    <property type="match status" value="1"/>
</dbReference>
<evidence type="ECO:0000313" key="13">
    <source>
        <dbReference type="Proteomes" id="UP000631535"/>
    </source>
</evidence>
<feature type="domain" description="Cas12f1-like TNB" evidence="10">
    <location>
        <begin position="295"/>
        <end position="362"/>
    </location>
</feature>
<evidence type="ECO:0000259" key="9">
    <source>
        <dbReference type="Pfam" id="PF01385"/>
    </source>
</evidence>
<dbReference type="PANTHER" id="PTHR30405">
    <property type="entry name" value="TRANSPOSASE"/>
    <property type="match status" value="1"/>
</dbReference>
<name>A0ABQ2M2P9_9ACTN</name>
<organism evidence="12 13">
    <name type="scientific">Streptomyces daqingensis</name>
    <dbReference type="NCBI Taxonomy" id="1472640"/>
    <lineage>
        <taxon>Bacteria</taxon>
        <taxon>Bacillati</taxon>
        <taxon>Actinomycetota</taxon>
        <taxon>Actinomycetes</taxon>
        <taxon>Kitasatosporales</taxon>
        <taxon>Streptomycetaceae</taxon>
        <taxon>Streptomyces</taxon>
    </lineage>
</organism>
<evidence type="ECO:0000256" key="4">
    <source>
        <dbReference type="ARBA" id="ARBA00022723"/>
    </source>
</evidence>
<keyword evidence="7" id="KW-0233">DNA recombination</keyword>
<dbReference type="InterPro" id="IPR021027">
    <property type="entry name" value="Transposase_put_HTH"/>
</dbReference>
<accession>A0ABQ2M2P9</accession>
<dbReference type="InterPro" id="IPR001959">
    <property type="entry name" value="Transposase"/>
</dbReference>
<evidence type="ECO:0000259" key="11">
    <source>
        <dbReference type="Pfam" id="PF12323"/>
    </source>
</evidence>
<dbReference type="RefSeq" id="WP_189036349.1">
    <property type="nucleotide sequence ID" value="NZ_BMMP01000004.1"/>
</dbReference>
<feature type="region of interest" description="Disordered" evidence="8">
    <location>
        <begin position="221"/>
        <end position="240"/>
    </location>
</feature>
<gene>
    <name evidence="12" type="ORF">GCM10012287_15700</name>
</gene>
<keyword evidence="3" id="KW-0815">Transposition</keyword>
<evidence type="ECO:0000259" key="10">
    <source>
        <dbReference type="Pfam" id="PF07282"/>
    </source>
</evidence>
<dbReference type="NCBIfam" id="NF040570">
    <property type="entry name" value="guided_TnpB"/>
    <property type="match status" value="1"/>
</dbReference>
<evidence type="ECO:0000256" key="6">
    <source>
        <dbReference type="ARBA" id="ARBA00023125"/>
    </source>
</evidence>
<evidence type="ECO:0000313" key="12">
    <source>
        <dbReference type="EMBL" id="GGO46126.1"/>
    </source>
</evidence>
<sequence length="405" mass="44709">MQLRYSFRLYPSAGQRMALARAFGCARVVFNDALRVREEARAAELPFIPSSELSKQLTASKKTPERAWLGKVSSVILQQSLRDLDTAYKNFFDGLKGKRPKMGPPRFKSRKDTRQSIRFTANASWRITTGRKLRLPKIGDVPVRWSRALPSTPSTVTVIKDAAGRYFASFVVETESTEVLPEVDAEVGIDLGLGHFAVLSNGTKVDSPRFLRRAEKRLKKAQRELSRKQKGSANRGKARVKVARAHAKVTDARREFHHQLSTKLIRENQAVAVEDLAVKGLARTRLGKSVHDAGWSAFVGMLEYKAARYGRTFVRIGRFEPTSQVCSVCGVKDGPKPLHVRVWTCGACGAVLDRDVNAAVNVAKAAGLAVSACGAQVRPERVLAQRVEAGTHRDPQMRGVGIPVL</sequence>
<evidence type="ECO:0000256" key="7">
    <source>
        <dbReference type="ARBA" id="ARBA00023172"/>
    </source>
</evidence>
<dbReference type="InterPro" id="IPR051399">
    <property type="entry name" value="RNA-guided_DNA_endo/Transpos"/>
</dbReference>